<dbReference type="InterPro" id="IPR050267">
    <property type="entry name" value="Anti-sigma-factor_SerPK"/>
</dbReference>
<keyword evidence="1" id="KW-0723">Serine/threonine-protein kinase</keyword>
<dbReference type="InterPro" id="IPR036890">
    <property type="entry name" value="HATPase_C_sf"/>
</dbReference>
<feature type="domain" description="Histidine kinase/HSP90-like ATPase" evidence="2">
    <location>
        <begin position="33"/>
        <end position="142"/>
    </location>
</feature>
<dbReference type="InterPro" id="IPR003594">
    <property type="entry name" value="HATPase_dom"/>
</dbReference>
<dbReference type="PANTHER" id="PTHR35526">
    <property type="entry name" value="ANTI-SIGMA-F FACTOR RSBW-RELATED"/>
    <property type="match status" value="1"/>
</dbReference>
<evidence type="ECO:0000259" key="2">
    <source>
        <dbReference type="Pfam" id="PF13581"/>
    </source>
</evidence>
<proteinExistence type="predicted"/>
<sequence>MTTSWAAVEGAGLPPGGRRRRLRLAGLARPVAHARTLAATALADWYGLAADPRGGPGIAGDVVLLVAELVSNAMLHGDGPVEFVLDATEDRLRIELSDRTDTVPTLRRPHHPALPGGHGLHIVHRTADRWGAEPLDGGKVVWAEVTAHRLHPGG</sequence>
<dbReference type="RefSeq" id="WP_380226033.1">
    <property type="nucleotide sequence ID" value="NZ_JBHSOF010000016.1"/>
</dbReference>
<dbReference type="GO" id="GO:0005524">
    <property type="term" value="F:ATP binding"/>
    <property type="evidence" value="ECO:0007669"/>
    <property type="project" value="UniProtKB-KW"/>
</dbReference>
<dbReference type="CDD" id="cd16936">
    <property type="entry name" value="HATPase_RsbW-like"/>
    <property type="match status" value="1"/>
</dbReference>
<protein>
    <submittedName>
        <fullName evidence="3">ATP-binding protein</fullName>
    </submittedName>
</protein>
<evidence type="ECO:0000313" key="3">
    <source>
        <dbReference type="EMBL" id="MFC5664338.1"/>
    </source>
</evidence>
<reference evidence="4" key="1">
    <citation type="journal article" date="2019" name="Int. J. Syst. Evol. Microbiol.">
        <title>The Global Catalogue of Microorganisms (GCM) 10K type strain sequencing project: providing services to taxonomists for standard genome sequencing and annotation.</title>
        <authorList>
            <consortium name="The Broad Institute Genomics Platform"/>
            <consortium name="The Broad Institute Genome Sequencing Center for Infectious Disease"/>
            <person name="Wu L."/>
            <person name="Ma J."/>
        </authorList>
    </citation>
    <scope>NUCLEOTIDE SEQUENCE [LARGE SCALE GENOMIC DNA]</scope>
    <source>
        <strain evidence="4">CGMCC 4.1437</strain>
    </source>
</reference>
<accession>A0ABW0X3K2</accession>
<dbReference type="SUPFAM" id="SSF55874">
    <property type="entry name" value="ATPase domain of HSP90 chaperone/DNA topoisomerase II/histidine kinase"/>
    <property type="match status" value="1"/>
</dbReference>
<keyword evidence="3" id="KW-0547">Nucleotide-binding</keyword>
<name>A0ABW0X3K2_9ACTN</name>
<keyword evidence="1" id="KW-0808">Transferase</keyword>
<evidence type="ECO:0000256" key="1">
    <source>
        <dbReference type="ARBA" id="ARBA00022527"/>
    </source>
</evidence>
<dbReference type="EMBL" id="JBHSOF010000016">
    <property type="protein sequence ID" value="MFC5664338.1"/>
    <property type="molecule type" value="Genomic_DNA"/>
</dbReference>
<evidence type="ECO:0000313" key="4">
    <source>
        <dbReference type="Proteomes" id="UP001595975"/>
    </source>
</evidence>
<keyword evidence="3" id="KW-0067">ATP-binding</keyword>
<dbReference type="Gene3D" id="3.30.565.10">
    <property type="entry name" value="Histidine kinase-like ATPase, C-terminal domain"/>
    <property type="match status" value="1"/>
</dbReference>
<comment type="caution">
    <text evidence="3">The sequence shown here is derived from an EMBL/GenBank/DDBJ whole genome shotgun (WGS) entry which is preliminary data.</text>
</comment>
<gene>
    <name evidence="3" type="ORF">ACFP3U_15260</name>
</gene>
<dbReference type="PANTHER" id="PTHR35526:SF3">
    <property type="entry name" value="ANTI-SIGMA-F FACTOR RSBW"/>
    <property type="match status" value="1"/>
</dbReference>
<dbReference type="Proteomes" id="UP001595975">
    <property type="component" value="Unassembled WGS sequence"/>
</dbReference>
<organism evidence="3 4">
    <name type="scientific">Kitasatospora misakiensis</name>
    <dbReference type="NCBI Taxonomy" id="67330"/>
    <lineage>
        <taxon>Bacteria</taxon>
        <taxon>Bacillati</taxon>
        <taxon>Actinomycetota</taxon>
        <taxon>Actinomycetes</taxon>
        <taxon>Kitasatosporales</taxon>
        <taxon>Streptomycetaceae</taxon>
        <taxon>Kitasatospora</taxon>
    </lineage>
</organism>
<keyword evidence="4" id="KW-1185">Reference proteome</keyword>
<dbReference type="Pfam" id="PF13581">
    <property type="entry name" value="HATPase_c_2"/>
    <property type="match status" value="1"/>
</dbReference>
<keyword evidence="1" id="KW-0418">Kinase</keyword>